<reference evidence="2 3" key="1">
    <citation type="submission" date="2018-01" db="EMBL/GenBank/DDBJ databases">
        <title>The whole genome sequencing and assembly of Halobacillus litoralis ERB031 strain.</title>
        <authorList>
            <person name="Lee S.-J."/>
            <person name="Park M.-K."/>
            <person name="Kim J.-Y."/>
            <person name="Lee Y.-J."/>
            <person name="Yi H."/>
            <person name="Bahn Y.-S."/>
            <person name="Kim J.F."/>
            <person name="Lee D.-W."/>
        </authorList>
    </citation>
    <scope>NUCLEOTIDE SEQUENCE [LARGE SCALE GENOMIC DNA]</scope>
    <source>
        <strain evidence="2 3">ERB 031</strain>
    </source>
</reference>
<dbReference type="KEGG" id="hli:HLI_06880"/>
<dbReference type="EMBL" id="CP026118">
    <property type="protein sequence ID" value="QAS51962.1"/>
    <property type="molecule type" value="Genomic_DNA"/>
</dbReference>
<protein>
    <submittedName>
        <fullName evidence="2">Oxidoreductase</fullName>
    </submittedName>
</protein>
<dbReference type="InterPro" id="IPR014188">
    <property type="entry name" value="Acrylyl-CoA_reductase_AcuI"/>
</dbReference>
<dbReference type="Pfam" id="PF08240">
    <property type="entry name" value="ADH_N"/>
    <property type="match status" value="1"/>
</dbReference>
<dbReference type="SUPFAM" id="SSF50129">
    <property type="entry name" value="GroES-like"/>
    <property type="match status" value="1"/>
</dbReference>
<evidence type="ECO:0000313" key="3">
    <source>
        <dbReference type="Proteomes" id="UP000287756"/>
    </source>
</evidence>
<dbReference type="GO" id="GO:0043957">
    <property type="term" value="F:acryloyl-CoA reductase (NADPH) activity"/>
    <property type="evidence" value="ECO:0007669"/>
    <property type="project" value="TreeGrafter"/>
</dbReference>
<dbReference type="InterPro" id="IPR036291">
    <property type="entry name" value="NAD(P)-bd_dom_sf"/>
</dbReference>
<evidence type="ECO:0000259" key="1">
    <source>
        <dbReference type="SMART" id="SM00829"/>
    </source>
</evidence>
<dbReference type="InterPro" id="IPR020843">
    <property type="entry name" value="ER"/>
</dbReference>
<dbReference type="AlphaFoldDB" id="A0A410MB22"/>
<dbReference type="Pfam" id="PF00107">
    <property type="entry name" value="ADH_zinc_N"/>
    <property type="match status" value="1"/>
</dbReference>
<gene>
    <name evidence="2" type="ORF">HLI_06880</name>
</gene>
<dbReference type="InterPro" id="IPR051397">
    <property type="entry name" value="Zn-ADH-like_protein"/>
</dbReference>
<dbReference type="RefSeq" id="WP_128524139.1">
    <property type="nucleotide sequence ID" value="NZ_CP026118.1"/>
</dbReference>
<dbReference type="InterPro" id="IPR011032">
    <property type="entry name" value="GroES-like_sf"/>
</dbReference>
<dbReference type="SMART" id="SM00829">
    <property type="entry name" value="PKS_ER"/>
    <property type="match status" value="1"/>
</dbReference>
<dbReference type="NCBIfam" id="TIGR02823">
    <property type="entry name" value="oxido_YhdH"/>
    <property type="match status" value="1"/>
</dbReference>
<dbReference type="SUPFAM" id="SSF51735">
    <property type="entry name" value="NAD(P)-binding Rossmann-fold domains"/>
    <property type="match status" value="1"/>
</dbReference>
<dbReference type="InterPro" id="IPR013154">
    <property type="entry name" value="ADH-like_N"/>
</dbReference>
<feature type="domain" description="Enoyl reductase (ER)" evidence="1">
    <location>
        <begin position="18"/>
        <end position="327"/>
    </location>
</feature>
<dbReference type="OrthoDB" id="9782155at2"/>
<evidence type="ECO:0000313" key="2">
    <source>
        <dbReference type="EMBL" id="QAS51962.1"/>
    </source>
</evidence>
<dbReference type="Proteomes" id="UP000287756">
    <property type="component" value="Chromosome"/>
</dbReference>
<dbReference type="InterPro" id="IPR013149">
    <property type="entry name" value="ADH-like_C"/>
</dbReference>
<sequence>MTKFQAFKIEQTDGGVQGEIQTLSLSDLPSSEVLIRVHFSSINFKDGIVSQPDNALVKDYPIIPGIDLAGEVVKSSDQRFKEGDRVIATSYEIGVNHHGGFSEYANIPADWIVPLPEGITLEEAMIYGTAGFTAALSVHRLEQNGLSTDDGPVLVTGATGGVGSMAVAMLAKRGYEVEASTGSFEHKEYLKDLGASKVISREEVYDGKLKPIGSQRWAAAVDPVGGEQLASLLGQLKYNGGAAVSGLTGGTEIPTQVYPFILRGISLLGIDSVYCPMDTRKKVWHRMANDLKVKESFNRIKVVHSLSDVQDTLEQILQGNTRGRSIVKMDH</sequence>
<accession>A0A410MB22</accession>
<dbReference type="PANTHER" id="PTHR43677:SF1">
    <property type="entry name" value="ACRYLYL-COA REDUCTASE ACUI-RELATED"/>
    <property type="match status" value="1"/>
</dbReference>
<dbReference type="PANTHER" id="PTHR43677">
    <property type="entry name" value="SHORT-CHAIN DEHYDROGENASE/REDUCTASE"/>
    <property type="match status" value="1"/>
</dbReference>
<dbReference type="Gene3D" id="3.90.180.10">
    <property type="entry name" value="Medium-chain alcohol dehydrogenases, catalytic domain"/>
    <property type="match status" value="1"/>
</dbReference>
<dbReference type="Gene3D" id="3.40.50.720">
    <property type="entry name" value="NAD(P)-binding Rossmann-like Domain"/>
    <property type="match status" value="1"/>
</dbReference>
<name>A0A410MB22_9BACI</name>
<organism evidence="2 3">
    <name type="scientific">Halobacillus litoralis</name>
    <dbReference type="NCBI Taxonomy" id="45668"/>
    <lineage>
        <taxon>Bacteria</taxon>
        <taxon>Bacillati</taxon>
        <taxon>Bacillota</taxon>
        <taxon>Bacilli</taxon>
        <taxon>Bacillales</taxon>
        <taxon>Bacillaceae</taxon>
        <taxon>Halobacillus</taxon>
    </lineage>
</organism>
<proteinExistence type="predicted"/>